<keyword evidence="1" id="KW-1133">Transmembrane helix</keyword>
<proteinExistence type="predicted"/>
<sequence length="238" mass="27776">MDEASLLREEIARLREEIDRSSCYTDEKLFGDARAALMDSLDNSYDGSYFYYFLSCLMVPLVLVFVVLLLYYCVKMMNEWKVLRHLLQQMRDHPLIIRELQTRELSQASRRSARRRTSFVIILKCLIATSVLMVFIGSRVMMEVMTRGWLKNLLVSPRSATGDAATVEGSFDPWFELYSELMMLLSVDWFRDIQSSFYFLFSWFQHDGDWLALASIRLRRCCVDAHGLHFLATAAPKD</sequence>
<dbReference type="Proteomes" id="UP000031737">
    <property type="component" value="Unassembled WGS sequence"/>
</dbReference>
<dbReference type="VEuPathDB" id="TriTrypDB:TRSC58_06103"/>
<name>A0A061IVW5_TRYRA</name>
<accession>A0A061IVW5</accession>
<feature type="transmembrane region" description="Helical" evidence="1">
    <location>
        <begin position="119"/>
        <end position="137"/>
    </location>
</feature>
<protein>
    <submittedName>
        <fullName evidence="2">Uncharacterized protein</fullName>
    </submittedName>
</protein>
<evidence type="ECO:0000313" key="2">
    <source>
        <dbReference type="EMBL" id="ESL06225.1"/>
    </source>
</evidence>
<comment type="caution">
    <text evidence="2">The sequence shown here is derived from an EMBL/GenBank/DDBJ whole genome shotgun (WGS) entry which is preliminary data.</text>
</comment>
<gene>
    <name evidence="2" type="ORF">TRSC58_06103</name>
</gene>
<evidence type="ECO:0000313" key="3">
    <source>
        <dbReference type="Proteomes" id="UP000031737"/>
    </source>
</evidence>
<keyword evidence="1" id="KW-0472">Membrane</keyword>
<dbReference type="EMBL" id="AUPL01006103">
    <property type="protein sequence ID" value="ESL06225.1"/>
    <property type="molecule type" value="Genomic_DNA"/>
</dbReference>
<organism evidence="2 3">
    <name type="scientific">Trypanosoma rangeli SC58</name>
    <dbReference type="NCBI Taxonomy" id="429131"/>
    <lineage>
        <taxon>Eukaryota</taxon>
        <taxon>Discoba</taxon>
        <taxon>Euglenozoa</taxon>
        <taxon>Kinetoplastea</taxon>
        <taxon>Metakinetoplastina</taxon>
        <taxon>Trypanosomatida</taxon>
        <taxon>Trypanosomatidae</taxon>
        <taxon>Trypanosoma</taxon>
        <taxon>Herpetosoma</taxon>
    </lineage>
</organism>
<keyword evidence="1" id="KW-0812">Transmembrane</keyword>
<keyword evidence="3" id="KW-1185">Reference proteome</keyword>
<feature type="transmembrane region" description="Helical" evidence="1">
    <location>
        <begin position="49"/>
        <end position="74"/>
    </location>
</feature>
<dbReference type="AlphaFoldDB" id="A0A061IVW5"/>
<evidence type="ECO:0000256" key="1">
    <source>
        <dbReference type="SAM" id="Phobius"/>
    </source>
</evidence>
<dbReference type="OrthoDB" id="251484at2759"/>
<reference evidence="2 3" key="1">
    <citation type="submission" date="2013-07" db="EMBL/GenBank/DDBJ databases">
        <authorList>
            <person name="Stoco P.H."/>
            <person name="Wagner G."/>
            <person name="Gerber A."/>
            <person name="Zaha A."/>
            <person name="Thompson C."/>
            <person name="Bartholomeu D.C."/>
            <person name="Luckemeyer D.D."/>
            <person name="Bahia D."/>
            <person name="Loreto E."/>
            <person name="Prestes E.B."/>
            <person name="Lima F.M."/>
            <person name="Rodrigues-Luiz G."/>
            <person name="Vallejo G.A."/>
            <person name="Filho J.F."/>
            <person name="Monteiro K.M."/>
            <person name="Tyler K.M."/>
            <person name="de Almeida L.G."/>
            <person name="Ortiz M.F."/>
            <person name="Siervo M.A."/>
            <person name="de Moraes M.H."/>
            <person name="Cunha O.L."/>
            <person name="Mendonca-Neto R."/>
            <person name="Silva R."/>
            <person name="Teixeira S.M."/>
            <person name="Murta S.M."/>
            <person name="Sincero T.C."/>
            <person name="Mendes T.A."/>
            <person name="Urmenyi T.P."/>
            <person name="Silva V.G."/>
            <person name="da Rocha W.D."/>
            <person name="Andersson B."/>
            <person name="Romanha A.J."/>
            <person name="Steindel M."/>
            <person name="de Vasconcelos A.T."/>
            <person name="Grisard E.C."/>
        </authorList>
    </citation>
    <scope>NUCLEOTIDE SEQUENCE [LARGE SCALE GENOMIC DNA]</scope>
    <source>
        <strain evidence="2 3">SC58</strain>
    </source>
</reference>